<keyword evidence="4" id="KW-0418">Kinase</keyword>
<dbReference type="PANTHER" id="PTHR34273:SF2">
    <property type="entry name" value="METHYLTHIORIBOSE KINASE"/>
    <property type="match status" value="1"/>
</dbReference>
<evidence type="ECO:0000256" key="2">
    <source>
        <dbReference type="ARBA" id="ARBA00022679"/>
    </source>
</evidence>
<dbReference type="InterPro" id="IPR002575">
    <property type="entry name" value="Aminoglycoside_PTrfase"/>
</dbReference>
<evidence type="ECO:0000313" key="8">
    <source>
        <dbReference type="Proteomes" id="UP001208935"/>
    </source>
</evidence>
<dbReference type="Pfam" id="PF01636">
    <property type="entry name" value="APH"/>
    <property type="match status" value="1"/>
</dbReference>
<keyword evidence="8" id="KW-1185">Reference proteome</keyword>
<evidence type="ECO:0000313" key="7">
    <source>
        <dbReference type="EMBL" id="MCW5322091.1"/>
    </source>
</evidence>
<evidence type="ECO:0000256" key="1">
    <source>
        <dbReference type="ARBA" id="ARBA00010165"/>
    </source>
</evidence>
<keyword evidence="5" id="KW-0067">ATP-binding</keyword>
<evidence type="ECO:0000256" key="5">
    <source>
        <dbReference type="ARBA" id="ARBA00022840"/>
    </source>
</evidence>
<dbReference type="EMBL" id="QZCW01000002">
    <property type="protein sequence ID" value="MCW5322091.1"/>
    <property type="molecule type" value="Genomic_DNA"/>
</dbReference>
<gene>
    <name evidence="7" type="ORF">D5039_13305</name>
</gene>
<proteinExistence type="inferred from homology"/>
<sequence length="333" mass="36616">MNAEQEWLAAFRRAGLIAADETPSIEPLTGGVSSDIVLVHCGERRFCVKRALPRLKVTVEWHAPVERNRSEADWFAVVGQLLPRAVPRIIADHAHEGWFAMEYLPPAQYPLWKTQLRDGQADAAFAASVGQALACIHAATAGRADMAQRFATEQIFFPIRLEAYLLATSEKHPECAAPLRALAQRTGATRCALVHGDVSPKNILRGPQGPVFLDAECAWYGDPAFDLAFCLNHMLLKCLWRPAHAAAFLACFDALAAAYLDGVDWEPRTCLEERSARLLPGLFLARVDGKSPVEYVTQAAQKQQVRALAVPLLQAPPQRLAQVRAAWAKEIGL</sequence>
<comment type="caution">
    <text evidence="7">The sequence shown here is derived from an EMBL/GenBank/DDBJ whole genome shotgun (WGS) entry which is preliminary data.</text>
</comment>
<evidence type="ECO:0000256" key="3">
    <source>
        <dbReference type="ARBA" id="ARBA00022741"/>
    </source>
</evidence>
<evidence type="ECO:0000256" key="4">
    <source>
        <dbReference type="ARBA" id="ARBA00022777"/>
    </source>
</evidence>
<name>A0ABT3KV29_9BURK</name>
<dbReference type="SUPFAM" id="SSF56112">
    <property type="entry name" value="Protein kinase-like (PK-like)"/>
    <property type="match status" value="1"/>
</dbReference>
<dbReference type="Gene3D" id="3.90.1200.10">
    <property type="match status" value="1"/>
</dbReference>
<keyword evidence="2" id="KW-0808">Transferase</keyword>
<dbReference type="Proteomes" id="UP001208935">
    <property type="component" value="Unassembled WGS sequence"/>
</dbReference>
<reference evidence="8" key="1">
    <citation type="submission" date="2023-07" db="EMBL/GenBank/DDBJ databases">
        <title>Verminephrobacter genomes.</title>
        <authorList>
            <person name="Lund M.B."/>
        </authorList>
    </citation>
    <scope>NUCLEOTIDE SEQUENCE [LARGE SCALE GENOMIC DNA]</scope>
    <source>
        <strain evidence="8">AtM5-05</strain>
    </source>
</reference>
<dbReference type="RefSeq" id="WP_265282488.1">
    <property type="nucleotide sequence ID" value="NZ_QZCW01000002.1"/>
</dbReference>
<keyword evidence="3" id="KW-0547">Nucleotide-binding</keyword>
<dbReference type="InterPro" id="IPR011009">
    <property type="entry name" value="Kinase-like_dom_sf"/>
</dbReference>
<dbReference type="PANTHER" id="PTHR34273">
    <property type="entry name" value="METHYLTHIORIBOSE KINASE"/>
    <property type="match status" value="1"/>
</dbReference>
<accession>A0ABT3KV29</accession>
<feature type="domain" description="Aminoglycoside phosphotransferase" evidence="6">
    <location>
        <begin position="25"/>
        <end position="254"/>
    </location>
</feature>
<organism evidence="7 8">
    <name type="scientific">Verminephrobacter aporrectodeae subsp. tuberculatae</name>
    <dbReference type="NCBI Taxonomy" id="1110392"/>
    <lineage>
        <taxon>Bacteria</taxon>
        <taxon>Pseudomonadati</taxon>
        <taxon>Pseudomonadota</taxon>
        <taxon>Betaproteobacteria</taxon>
        <taxon>Burkholderiales</taxon>
        <taxon>Comamonadaceae</taxon>
        <taxon>Verminephrobacter</taxon>
    </lineage>
</organism>
<dbReference type="Gene3D" id="3.30.200.20">
    <property type="entry name" value="Phosphorylase Kinase, domain 1"/>
    <property type="match status" value="1"/>
</dbReference>
<evidence type="ECO:0000259" key="6">
    <source>
        <dbReference type="Pfam" id="PF01636"/>
    </source>
</evidence>
<comment type="similarity">
    <text evidence="1">Belongs to the methylthioribose kinase family.</text>
</comment>
<protein>
    <submittedName>
        <fullName evidence="7">Aminoglycoside phosphotransferase family protein</fullName>
    </submittedName>
</protein>